<keyword evidence="3" id="KW-0812">Transmembrane</keyword>
<comment type="subcellular location">
    <subcellularLocation>
        <location evidence="1">Membrane</location>
    </subcellularLocation>
</comment>
<evidence type="ECO:0000256" key="1">
    <source>
        <dbReference type="ARBA" id="ARBA00004370"/>
    </source>
</evidence>
<keyword evidence="3" id="KW-1133">Transmembrane helix</keyword>
<feature type="transmembrane region" description="Helical" evidence="3">
    <location>
        <begin position="20"/>
        <end position="43"/>
    </location>
</feature>
<evidence type="ECO:0000313" key="5">
    <source>
        <dbReference type="RefSeq" id="XP_015075772.2"/>
    </source>
</evidence>
<feature type="transmembrane region" description="Helical" evidence="3">
    <location>
        <begin position="129"/>
        <end position="153"/>
    </location>
</feature>
<proteinExistence type="predicted"/>
<evidence type="ECO:0000313" key="4">
    <source>
        <dbReference type="Proteomes" id="UP000694930"/>
    </source>
</evidence>
<dbReference type="InterPro" id="IPR044839">
    <property type="entry name" value="NDR1-like"/>
</dbReference>
<reference evidence="5" key="2">
    <citation type="submission" date="2025-08" db="UniProtKB">
        <authorList>
            <consortium name="RefSeq"/>
        </authorList>
    </citation>
    <scope>IDENTIFICATION</scope>
</reference>
<dbReference type="RefSeq" id="XP_015075772.2">
    <property type="nucleotide sequence ID" value="XM_015220286.2"/>
</dbReference>
<sequence>MLFFIETPKSTFYLYGQLQISMHVTINILISSHFFFLVLRFLLRPPLLSFDMEGRTPLSGNGKKSINKLSSATSLRLASPSDRSSDTFVVQIPKDQVYRVPPLENATIVENRTPKDNVQSKRKIGRRCCWTLLVILIFGIIIGIIIAIIHMLYIPKCPKFSVASVHFKNVTDPNNRDQGQKNQHPKFEFGLKVKNVNERMDVSFGDGKTNFVYKKYDIGQGKYPSNSQKGLGTNNIHLNLDVGSNGKLPSDLLKALEDENKKIVIMSLIIHVPMEIKSWVKNLDKDLTITCDFDAEDLTKKSKIMPNECITDF</sequence>
<gene>
    <name evidence="5" type="primary">LOC107019928</name>
</gene>
<organism evidence="4 5">
    <name type="scientific">Solanum pennellii</name>
    <name type="common">Tomato</name>
    <name type="synonym">Lycopersicon pennellii</name>
    <dbReference type="NCBI Taxonomy" id="28526"/>
    <lineage>
        <taxon>Eukaryota</taxon>
        <taxon>Viridiplantae</taxon>
        <taxon>Streptophyta</taxon>
        <taxon>Embryophyta</taxon>
        <taxon>Tracheophyta</taxon>
        <taxon>Spermatophyta</taxon>
        <taxon>Magnoliopsida</taxon>
        <taxon>eudicotyledons</taxon>
        <taxon>Gunneridae</taxon>
        <taxon>Pentapetalae</taxon>
        <taxon>asterids</taxon>
        <taxon>lamiids</taxon>
        <taxon>Solanales</taxon>
        <taxon>Solanaceae</taxon>
        <taxon>Solanoideae</taxon>
        <taxon>Solaneae</taxon>
        <taxon>Solanum</taxon>
        <taxon>Solanum subgen. Lycopersicon</taxon>
    </lineage>
</organism>
<accession>A0ABM1GTH8</accession>
<dbReference type="PANTHER" id="PTHR31234:SF68">
    <property type="entry name" value="EXPRESSED PROTEIN"/>
    <property type="match status" value="1"/>
</dbReference>
<keyword evidence="2 3" id="KW-0472">Membrane</keyword>
<dbReference type="PANTHER" id="PTHR31234">
    <property type="entry name" value="LATE EMBRYOGENESIS ABUNDANT (LEA) HYDROXYPROLINE-RICH GLYCOPROTEIN FAMILY"/>
    <property type="match status" value="1"/>
</dbReference>
<evidence type="ECO:0000256" key="3">
    <source>
        <dbReference type="SAM" id="Phobius"/>
    </source>
</evidence>
<dbReference type="Proteomes" id="UP000694930">
    <property type="component" value="Chromosome 5"/>
</dbReference>
<protein>
    <submittedName>
        <fullName evidence="5">NDR1/HIN1-like protein 13</fullName>
    </submittedName>
</protein>
<keyword evidence="4" id="KW-1185">Reference proteome</keyword>
<evidence type="ECO:0000256" key="2">
    <source>
        <dbReference type="ARBA" id="ARBA00023136"/>
    </source>
</evidence>
<name>A0ABM1GTH8_SOLPN</name>
<dbReference type="GeneID" id="107019928"/>
<reference evidence="4" key="1">
    <citation type="journal article" date="2014" name="Nat. Genet.">
        <title>The genome of the stress-tolerant wild tomato species Solanum pennellii.</title>
        <authorList>
            <person name="Bolger A."/>
            <person name="Scossa F."/>
            <person name="Bolger M.E."/>
            <person name="Lanz C."/>
            <person name="Maumus F."/>
            <person name="Tohge T."/>
            <person name="Quesneville H."/>
            <person name="Alseekh S."/>
            <person name="Sorensen I."/>
            <person name="Lichtenstein G."/>
            <person name="Fich E.A."/>
            <person name="Conte M."/>
            <person name="Keller H."/>
            <person name="Schneeberger K."/>
            <person name="Schwacke R."/>
            <person name="Ofner I."/>
            <person name="Vrebalov J."/>
            <person name="Xu Y."/>
            <person name="Osorio S."/>
            <person name="Aflitos S.A."/>
            <person name="Schijlen E."/>
            <person name="Jimenez-Gomez J.M."/>
            <person name="Ryngajllo M."/>
            <person name="Kimura S."/>
            <person name="Kumar R."/>
            <person name="Koenig D."/>
            <person name="Headland L.R."/>
            <person name="Maloof J.N."/>
            <person name="Sinha N."/>
            <person name="van Ham R.C."/>
            <person name="Lankhorst R.K."/>
            <person name="Mao L."/>
            <person name="Vogel A."/>
            <person name="Arsova B."/>
            <person name="Panstruga R."/>
            <person name="Fei Z."/>
            <person name="Rose J.K."/>
            <person name="Zamir D."/>
            <person name="Carrari F."/>
            <person name="Giovannoni J.J."/>
            <person name="Weigel D."/>
            <person name="Usadel B."/>
            <person name="Fernie A.R."/>
        </authorList>
    </citation>
    <scope>NUCLEOTIDE SEQUENCE [LARGE SCALE GENOMIC DNA]</scope>
    <source>
        <strain evidence="4">cv. LA0716</strain>
    </source>
</reference>